<comment type="caution">
    <text evidence="1">The sequence shown here is derived from an EMBL/GenBank/DDBJ whole genome shotgun (WGS) entry which is preliminary data.</text>
</comment>
<sequence>MPVSLEFINQLQHAINLVATRNDTQSEQVAIIPSGTIDISAGENQLVELDHRWEDRIQKLTSAPNDPATWAEIHFNAFQNMIFVDISFIRGYNGLLVFTNSQGNYVLDATEPYTGGQNTDLISYYRSRVPIGQGYIVPDDHSSSHGTQDTHINLEIYS</sequence>
<dbReference type="Proteomes" id="UP000663828">
    <property type="component" value="Unassembled WGS sequence"/>
</dbReference>
<proteinExistence type="predicted"/>
<evidence type="ECO:0000313" key="3">
    <source>
        <dbReference type="Proteomes" id="UP000663828"/>
    </source>
</evidence>
<accession>A0A815PKJ7</accession>
<name>A0A815PKJ7_ADIRI</name>
<protein>
    <submittedName>
        <fullName evidence="1">Uncharacterized protein</fullName>
    </submittedName>
</protein>
<evidence type="ECO:0000313" key="4">
    <source>
        <dbReference type="Proteomes" id="UP000663852"/>
    </source>
</evidence>
<dbReference type="InterPro" id="IPR037176">
    <property type="entry name" value="Osmotin/thaumatin-like_sf"/>
</dbReference>
<organism evidence="1 4">
    <name type="scientific">Adineta ricciae</name>
    <name type="common">Rotifer</name>
    <dbReference type="NCBI Taxonomy" id="249248"/>
    <lineage>
        <taxon>Eukaryota</taxon>
        <taxon>Metazoa</taxon>
        <taxon>Spiralia</taxon>
        <taxon>Gnathifera</taxon>
        <taxon>Rotifera</taxon>
        <taxon>Eurotatoria</taxon>
        <taxon>Bdelloidea</taxon>
        <taxon>Adinetida</taxon>
        <taxon>Adinetidae</taxon>
        <taxon>Adineta</taxon>
    </lineage>
</organism>
<dbReference type="AlphaFoldDB" id="A0A815PKJ7"/>
<keyword evidence="3" id="KW-1185">Reference proteome</keyword>
<reference evidence="1" key="1">
    <citation type="submission" date="2021-02" db="EMBL/GenBank/DDBJ databases">
        <authorList>
            <person name="Nowell W R."/>
        </authorList>
    </citation>
    <scope>NUCLEOTIDE SEQUENCE</scope>
</reference>
<dbReference type="Proteomes" id="UP000663852">
    <property type="component" value="Unassembled WGS sequence"/>
</dbReference>
<gene>
    <name evidence="1" type="ORF">EDS130_LOCUS39457</name>
    <name evidence="2" type="ORF">XAT740_LOCUS37233</name>
</gene>
<evidence type="ECO:0000313" key="2">
    <source>
        <dbReference type="EMBL" id="CAF1457336.1"/>
    </source>
</evidence>
<dbReference type="OrthoDB" id="430315at2759"/>
<dbReference type="EMBL" id="CAJNOR010003893">
    <property type="protein sequence ID" value="CAF1457336.1"/>
    <property type="molecule type" value="Genomic_DNA"/>
</dbReference>
<dbReference type="SUPFAM" id="SSF49870">
    <property type="entry name" value="Osmotin, thaumatin-like protein"/>
    <property type="match status" value="1"/>
</dbReference>
<dbReference type="EMBL" id="CAJNOJ010000443">
    <property type="protein sequence ID" value="CAF1450061.1"/>
    <property type="molecule type" value="Genomic_DNA"/>
</dbReference>
<evidence type="ECO:0000313" key="1">
    <source>
        <dbReference type="EMBL" id="CAF1450061.1"/>
    </source>
</evidence>